<comment type="subunit">
    <text evidence="4">Homodimer.</text>
</comment>
<gene>
    <name evidence="4" type="primary">grpE</name>
    <name evidence="9" type="ORF">GCM10007854_19970</name>
</gene>
<keyword evidence="4" id="KW-0963">Cytoplasm</keyword>
<dbReference type="CDD" id="cd00446">
    <property type="entry name" value="GrpE"/>
    <property type="match status" value="1"/>
</dbReference>
<evidence type="ECO:0000256" key="4">
    <source>
        <dbReference type="HAMAP-Rule" id="MF_01151"/>
    </source>
</evidence>
<comment type="subcellular location">
    <subcellularLocation>
        <location evidence="4">Cytoplasm</location>
    </subcellularLocation>
</comment>
<reference evidence="9" key="2">
    <citation type="submission" date="2023-01" db="EMBL/GenBank/DDBJ databases">
        <title>Draft genome sequence of Algimonas porphyrae strain NBRC 108216.</title>
        <authorList>
            <person name="Sun Q."/>
            <person name="Mori K."/>
        </authorList>
    </citation>
    <scope>NUCLEOTIDE SEQUENCE</scope>
    <source>
        <strain evidence="9">NBRC 108216</strain>
    </source>
</reference>
<evidence type="ECO:0000256" key="3">
    <source>
        <dbReference type="ARBA" id="ARBA00023186"/>
    </source>
</evidence>
<organism evidence="9 10">
    <name type="scientific">Algimonas porphyrae</name>
    <dbReference type="NCBI Taxonomy" id="1128113"/>
    <lineage>
        <taxon>Bacteria</taxon>
        <taxon>Pseudomonadati</taxon>
        <taxon>Pseudomonadota</taxon>
        <taxon>Alphaproteobacteria</taxon>
        <taxon>Maricaulales</taxon>
        <taxon>Robiginitomaculaceae</taxon>
        <taxon>Algimonas</taxon>
    </lineage>
</organism>
<dbReference type="EMBL" id="BSNJ01000004">
    <property type="protein sequence ID" value="GLQ21042.1"/>
    <property type="molecule type" value="Genomic_DNA"/>
</dbReference>
<dbReference type="SUPFAM" id="SSF58014">
    <property type="entry name" value="Coiled-coil domain of nucleotide exchange factor GrpE"/>
    <property type="match status" value="1"/>
</dbReference>
<evidence type="ECO:0000256" key="8">
    <source>
        <dbReference type="SAM" id="MobiDB-lite"/>
    </source>
</evidence>
<dbReference type="InterPro" id="IPR000740">
    <property type="entry name" value="GrpE"/>
</dbReference>
<feature type="region of interest" description="Disordered" evidence="8">
    <location>
        <begin position="1"/>
        <end position="82"/>
    </location>
</feature>
<keyword evidence="2 4" id="KW-0346">Stress response</keyword>
<dbReference type="Gene3D" id="2.30.22.10">
    <property type="entry name" value="Head domain of nucleotide exchange factor GrpE"/>
    <property type="match status" value="1"/>
</dbReference>
<dbReference type="Proteomes" id="UP001161390">
    <property type="component" value="Unassembled WGS sequence"/>
</dbReference>
<name>A0ABQ5V1T7_9PROT</name>
<dbReference type="PANTHER" id="PTHR21237">
    <property type="entry name" value="GRPE PROTEIN"/>
    <property type="match status" value="1"/>
</dbReference>
<accession>A0ABQ5V1T7</accession>
<dbReference type="PRINTS" id="PR00773">
    <property type="entry name" value="GRPEPROTEIN"/>
</dbReference>
<feature type="compositionally biased region" description="Basic and acidic residues" evidence="8">
    <location>
        <begin position="34"/>
        <end position="59"/>
    </location>
</feature>
<dbReference type="InterPro" id="IPR013805">
    <property type="entry name" value="GrpE_CC"/>
</dbReference>
<feature type="coiled-coil region" evidence="7">
    <location>
        <begin position="85"/>
        <end position="123"/>
    </location>
</feature>
<comment type="function">
    <text evidence="4 5">Participates actively in the response to hyperosmotic and heat shock by preventing the aggregation of stress-denatured proteins, in association with DnaK and GrpE. It is the nucleotide exchange factor for DnaK and may function as a thermosensor. Unfolded proteins bind initially to DnaJ; upon interaction with the DnaJ-bound protein, DnaK hydrolyzes its bound ATP, resulting in the formation of a stable complex. GrpE releases ADP from DnaK; ATP binding to DnaK triggers the release of the substrate protein, thus completing the reaction cycle. Several rounds of ATP-dependent interactions between DnaJ, DnaK and GrpE are required for fully efficient folding.</text>
</comment>
<dbReference type="Gene3D" id="3.90.20.20">
    <property type="match status" value="1"/>
</dbReference>
<dbReference type="RefSeq" id="WP_284372188.1">
    <property type="nucleotide sequence ID" value="NZ_BSNJ01000004.1"/>
</dbReference>
<protein>
    <recommendedName>
        <fullName evidence="4 5">Protein GrpE</fullName>
    </recommendedName>
    <alternativeName>
        <fullName evidence="4">HSP-70 cofactor</fullName>
    </alternativeName>
</protein>
<keyword evidence="3 4" id="KW-0143">Chaperone</keyword>
<keyword evidence="10" id="KW-1185">Reference proteome</keyword>
<dbReference type="Pfam" id="PF01025">
    <property type="entry name" value="GrpE"/>
    <property type="match status" value="1"/>
</dbReference>
<dbReference type="HAMAP" id="MF_01151">
    <property type="entry name" value="GrpE"/>
    <property type="match status" value="1"/>
</dbReference>
<reference evidence="9" key="1">
    <citation type="journal article" date="2014" name="Int. J. Syst. Evol. Microbiol.">
        <title>Complete genome of a new Firmicutes species belonging to the dominant human colonic microbiota ('Ruminococcus bicirculans') reveals two chromosomes and a selective capacity to utilize plant glucans.</title>
        <authorList>
            <consortium name="NISC Comparative Sequencing Program"/>
            <person name="Wegmann U."/>
            <person name="Louis P."/>
            <person name="Goesmann A."/>
            <person name="Henrissat B."/>
            <person name="Duncan S.H."/>
            <person name="Flint H.J."/>
        </authorList>
    </citation>
    <scope>NUCLEOTIDE SEQUENCE</scope>
    <source>
        <strain evidence="9">NBRC 108216</strain>
    </source>
</reference>
<evidence type="ECO:0000256" key="1">
    <source>
        <dbReference type="ARBA" id="ARBA00009054"/>
    </source>
</evidence>
<dbReference type="InterPro" id="IPR009012">
    <property type="entry name" value="GrpE_head"/>
</dbReference>
<dbReference type="SUPFAM" id="SSF51064">
    <property type="entry name" value="Head domain of nucleotide exchange factor GrpE"/>
    <property type="match status" value="1"/>
</dbReference>
<dbReference type="PANTHER" id="PTHR21237:SF23">
    <property type="entry name" value="GRPE PROTEIN HOMOLOG, MITOCHONDRIAL"/>
    <property type="match status" value="1"/>
</dbReference>
<evidence type="ECO:0000313" key="9">
    <source>
        <dbReference type="EMBL" id="GLQ21042.1"/>
    </source>
</evidence>
<proteinExistence type="inferred from homology"/>
<sequence length="239" mass="25603">MAGDIENGNSVPGAGGMDEWDALQAQIDAEGEGQPERKPSAAELKRAADDFLKKHKDDVLSDDDPAGEPGADAATDDTPDDSARVRELEMEIATMKDQAMRTLAEADNIRKRAEREVQNAKLYGVEKFAADMLSVYDNLSRALHTIDGQAKEELGENARNLVAGIELTEKDLTTALERHQVKPVPGVGAKFDPNVHQAVANIPHPDVEKGHVAAVMQQGFTIGGRTLRAAMVAVSTGQG</sequence>
<evidence type="ECO:0000313" key="10">
    <source>
        <dbReference type="Proteomes" id="UP001161390"/>
    </source>
</evidence>
<keyword evidence="7" id="KW-0175">Coiled coil</keyword>
<dbReference type="PROSITE" id="PS01071">
    <property type="entry name" value="GRPE"/>
    <property type="match status" value="1"/>
</dbReference>
<comment type="caution">
    <text evidence="9">The sequence shown here is derived from an EMBL/GenBank/DDBJ whole genome shotgun (WGS) entry which is preliminary data.</text>
</comment>
<evidence type="ECO:0000256" key="2">
    <source>
        <dbReference type="ARBA" id="ARBA00023016"/>
    </source>
</evidence>
<comment type="similarity">
    <text evidence="1 4 6">Belongs to the GrpE family.</text>
</comment>
<evidence type="ECO:0000256" key="5">
    <source>
        <dbReference type="RuleBase" id="RU000639"/>
    </source>
</evidence>
<evidence type="ECO:0000256" key="7">
    <source>
        <dbReference type="SAM" id="Coils"/>
    </source>
</evidence>
<evidence type="ECO:0000256" key="6">
    <source>
        <dbReference type="RuleBase" id="RU004478"/>
    </source>
</evidence>